<name>A0A1C7MA69_GRIFR</name>
<evidence type="ECO:0000313" key="3">
    <source>
        <dbReference type="Proteomes" id="UP000092993"/>
    </source>
</evidence>
<organism evidence="2 3">
    <name type="scientific">Grifola frondosa</name>
    <name type="common">Maitake</name>
    <name type="synonym">Polyporus frondosus</name>
    <dbReference type="NCBI Taxonomy" id="5627"/>
    <lineage>
        <taxon>Eukaryota</taxon>
        <taxon>Fungi</taxon>
        <taxon>Dikarya</taxon>
        <taxon>Basidiomycota</taxon>
        <taxon>Agaricomycotina</taxon>
        <taxon>Agaricomycetes</taxon>
        <taxon>Polyporales</taxon>
        <taxon>Grifolaceae</taxon>
        <taxon>Grifola</taxon>
    </lineage>
</organism>
<evidence type="ECO:0000313" key="2">
    <source>
        <dbReference type="EMBL" id="OBZ73800.1"/>
    </source>
</evidence>
<gene>
    <name evidence="2" type="ORF">A0H81_06107</name>
</gene>
<reference evidence="2 3" key="1">
    <citation type="submission" date="2016-03" db="EMBL/GenBank/DDBJ databases">
        <title>Whole genome sequencing of Grifola frondosa 9006-11.</title>
        <authorList>
            <person name="Min B."/>
            <person name="Park H."/>
            <person name="Kim J.-G."/>
            <person name="Cho H."/>
            <person name="Oh Y.-L."/>
            <person name="Kong W.-S."/>
            <person name="Choi I.-G."/>
        </authorList>
    </citation>
    <scope>NUCLEOTIDE SEQUENCE [LARGE SCALE GENOMIC DNA]</scope>
    <source>
        <strain evidence="2 3">9006-11</strain>
    </source>
</reference>
<dbReference type="OrthoDB" id="438939at2759"/>
<protein>
    <submittedName>
        <fullName evidence="2">Uncharacterized protein</fullName>
    </submittedName>
</protein>
<accession>A0A1C7MA69</accession>
<dbReference type="Proteomes" id="UP000092993">
    <property type="component" value="Unassembled WGS sequence"/>
</dbReference>
<proteinExistence type="predicted"/>
<dbReference type="EMBL" id="LUGG01000006">
    <property type="protein sequence ID" value="OBZ73800.1"/>
    <property type="molecule type" value="Genomic_DNA"/>
</dbReference>
<dbReference type="AlphaFoldDB" id="A0A1C7MA69"/>
<keyword evidence="3" id="KW-1185">Reference proteome</keyword>
<comment type="caution">
    <text evidence="2">The sequence shown here is derived from an EMBL/GenBank/DDBJ whole genome shotgun (WGS) entry which is preliminary data.</text>
</comment>
<dbReference type="STRING" id="5627.A0A1C7MA69"/>
<feature type="compositionally biased region" description="Basic and acidic residues" evidence="1">
    <location>
        <begin position="91"/>
        <end position="114"/>
    </location>
</feature>
<evidence type="ECO:0000256" key="1">
    <source>
        <dbReference type="SAM" id="MobiDB-lite"/>
    </source>
</evidence>
<sequence>MASPHSPRLVDSFTAPKEVLREFAELAEEEDFDPFAETASKRQIASRQSDYHGRRFNRQAVESGDAFKAVEEGTEVEGGYKDAMRLQRLEKEEQRAKMDVDKTPPRAELEEAAKELAAMSGTKRKRRWDVDEPKEDKEENKENKGGMRHPQTSLPSGRPPRGRGGIRHQLPPLMSQ</sequence>
<feature type="region of interest" description="Disordered" evidence="1">
    <location>
        <begin position="37"/>
        <end position="57"/>
    </location>
</feature>
<feature type="compositionally biased region" description="Basic and acidic residues" evidence="1">
    <location>
        <begin position="128"/>
        <end position="145"/>
    </location>
</feature>
<feature type="region of interest" description="Disordered" evidence="1">
    <location>
        <begin position="91"/>
        <end position="176"/>
    </location>
</feature>